<gene>
    <name evidence="1" type="ORF">LSALG_LOCUS22248</name>
</gene>
<organism evidence="1 2">
    <name type="scientific">Lactuca saligna</name>
    <name type="common">Willowleaf lettuce</name>
    <dbReference type="NCBI Taxonomy" id="75948"/>
    <lineage>
        <taxon>Eukaryota</taxon>
        <taxon>Viridiplantae</taxon>
        <taxon>Streptophyta</taxon>
        <taxon>Embryophyta</taxon>
        <taxon>Tracheophyta</taxon>
        <taxon>Spermatophyta</taxon>
        <taxon>Magnoliopsida</taxon>
        <taxon>eudicotyledons</taxon>
        <taxon>Gunneridae</taxon>
        <taxon>Pentapetalae</taxon>
        <taxon>asterids</taxon>
        <taxon>campanulids</taxon>
        <taxon>Asterales</taxon>
        <taxon>Asteraceae</taxon>
        <taxon>Cichorioideae</taxon>
        <taxon>Cichorieae</taxon>
        <taxon>Lactucinae</taxon>
        <taxon>Lactuca</taxon>
    </lineage>
</organism>
<dbReference type="GO" id="GO:0005975">
    <property type="term" value="P:carbohydrate metabolic process"/>
    <property type="evidence" value="ECO:0007669"/>
    <property type="project" value="InterPro"/>
</dbReference>
<keyword evidence="2" id="KW-1185">Reference proteome</keyword>
<dbReference type="PANTHER" id="PTHR46975">
    <property type="entry name" value="PROTEIN SWEETIE"/>
    <property type="match status" value="1"/>
</dbReference>
<dbReference type="Proteomes" id="UP001177003">
    <property type="component" value="Chromosome 4"/>
</dbReference>
<evidence type="ECO:0000313" key="2">
    <source>
        <dbReference type="Proteomes" id="UP001177003"/>
    </source>
</evidence>
<proteinExistence type="predicted"/>
<evidence type="ECO:0000313" key="1">
    <source>
        <dbReference type="EMBL" id="CAI9282620.1"/>
    </source>
</evidence>
<sequence length="139" mass="15480">MISLLQLHSPDASPSMNITALRTLSHTLKTFGEEVLDDTAVAALSNSSPLVRCESTLTLRALAEIDPTCVGGLVSYGITTLKARRENVSFGKGNNLCLLVNQIRRWKTRCLIFFHYGLISLVVEAKRIKQIHLRIYLLK</sequence>
<dbReference type="InterPro" id="IPR044218">
    <property type="entry name" value="SWEETIE"/>
</dbReference>
<accession>A0AA35YYH4</accession>
<reference evidence="1" key="1">
    <citation type="submission" date="2023-04" db="EMBL/GenBank/DDBJ databases">
        <authorList>
            <person name="Vijverberg K."/>
            <person name="Xiong W."/>
            <person name="Schranz E."/>
        </authorList>
    </citation>
    <scope>NUCLEOTIDE SEQUENCE</scope>
</reference>
<dbReference type="EMBL" id="OX465080">
    <property type="protein sequence ID" value="CAI9282620.1"/>
    <property type="molecule type" value="Genomic_DNA"/>
</dbReference>
<protein>
    <submittedName>
        <fullName evidence="1">Uncharacterized protein</fullName>
    </submittedName>
</protein>
<dbReference type="AlphaFoldDB" id="A0AA35YYH4"/>
<name>A0AA35YYH4_LACSI</name>
<dbReference type="PANTHER" id="PTHR46975:SF2">
    <property type="entry name" value="PROTEIN SWEETIE"/>
    <property type="match status" value="1"/>
</dbReference>